<evidence type="ECO:0000313" key="1">
    <source>
        <dbReference type="EMBL" id="PLV08359.1"/>
    </source>
</evidence>
<evidence type="ECO:0000313" key="2">
    <source>
        <dbReference type="Proteomes" id="UP000234744"/>
    </source>
</evidence>
<name>A0ABX4TU65_PSEDL</name>
<proteinExistence type="predicted"/>
<accession>A0ABX4TU65</accession>
<protein>
    <submittedName>
        <fullName evidence="1">Uncharacterized protein</fullName>
    </submittedName>
</protein>
<dbReference type="EMBL" id="PJCJ01000029">
    <property type="protein sequence ID" value="PLV08359.1"/>
    <property type="molecule type" value="Genomic_DNA"/>
</dbReference>
<keyword evidence="2" id="KW-1185">Reference proteome</keyword>
<comment type="caution">
    <text evidence="1">The sequence shown here is derived from an EMBL/GenBank/DDBJ whole genome shotgun (WGS) entry which is preliminary data.</text>
</comment>
<dbReference type="Proteomes" id="UP000234744">
    <property type="component" value="Unassembled WGS sequence"/>
</dbReference>
<gene>
    <name evidence="1" type="ORF">CXG47_26200</name>
</gene>
<reference evidence="1 2" key="1">
    <citation type="submission" date="2017-12" db="EMBL/GenBank/DDBJ databases">
        <title>Detection of the carbapenemase gene blaVIM-5 in members of the Pseudomonas putida group isolated from polluted Nigerian wetlands.</title>
        <authorList>
            <person name="Adelowo O."/>
            <person name="Vollmers J."/>
            <person name="Maeusezahl I."/>
            <person name="Kaster A.-K."/>
            <person name="Mueller J.A."/>
        </authorList>
    </citation>
    <scope>NUCLEOTIDE SEQUENCE [LARGE SCALE GENOMIC DNA]</scope>
    <source>
        <strain evidence="1 2">MR69</strain>
    </source>
</reference>
<sequence length="88" mass="9824">MPIWRNWPAAEFNLPGPYRRQASSHIDSTCGRLPSPFDLRCRAENKYRSFEASFVGAALCCEEAGTDKACLWLVPASSQHKAAPTEPR</sequence>
<organism evidence="1 2">
    <name type="scientific">Pseudomonas plecoglossicida</name>
    <dbReference type="NCBI Taxonomy" id="70775"/>
    <lineage>
        <taxon>Bacteria</taxon>
        <taxon>Pseudomonadati</taxon>
        <taxon>Pseudomonadota</taxon>
        <taxon>Gammaproteobacteria</taxon>
        <taxon>Pseudomonadales</taxon>
        <taxon>Pseudomonadaceae</taxon>
        <taxon>Pseudomonas</taxon>
    </lineage>
</organism>